<organism evidence="3 4">
    <name type="scientific">Saccharothrix espanaensis (strain ATCC 51144 / DSM 44229 / JCM 9112 / NBRC 15066 / NRRL 15764)</name>
    <dbReference type="NCBI Taxonomy" id="1179773"/>
    <lineage>
        <taxon>Bacteria</taxon>
        <taxon>Bacillati</taxon>
        <taxon>Actinomycetota</taxon>
        <taxon>Actinomycetes</taxon>
        <taxon>Pseudonocardiales</taxon>
        <taxon>Pseudonocardiaceae</taxon>
        <taxon>Saccharothrix</taxon>
    </lineage>
</organism>
<dbReference type="KEGG" id="sesp:BN6_01940"/>
<gene>
    <name evidence="3" type="ordered locus">BN6_01940</name>
</gene>
<protein>
    <submittedName>
        <fullName evidence="3">Putative membrane protein</fullName>
    </submittedName>
</protein>
<dbReference type="EMBL" id="HE804045">
    <property type="protein sequence ID" value="CCH27527.1"/>
    <property type="molecule type" value="Genomic_DNA"/>
</dbReference>
<evidence type="ECO:0000313" key="3">
    <source>
        <dbReference type="EMBL" id="CCH27527.1"/>
    </source>
</evidence>
<keyword evidence="2" id="KW-1133">Transmembrane helix</keyword>
<feature type="compositionally biased region" description="Basic and acidic residues" evidence="1">
    <location>
        <begin position="168"/>
        <end position="183"/>
    </location>
</feature>
<keyword evidence="4" id="KW-1185">Reference proteome</keyword>
<name>K3W486_SACES</name>
<reference evidence="3 4" key="1">
    <citation type="journal article" date="2012" name="BMC Genomics">
        <title>Complete genome sequence of Saccharothrix espanaensis DSM 44229T and comparison to the other completely sequenced Pseudonocardiaceae.</title>
        <authorList>
            <person name="Strobel T."/>
            <person name="Al-Dilaimi A."/>
            <person name="Blom J."/>
            <person name="Gessner A."/>
            <person name="Kalinowski J."/>
            <person name="Luzhetska M."/>
            <person name="Puhler A."/>
            <person name="Szczepanowski R."/>
            <person name="Bechthold A."/>
            <person name="Ruckert C."/>
        </authorList>
    </citation>
    <scope>NUCLEOTIDE SEQUENCE [LARGE SCALE GENOMIC DNA]</scope>
    <source>
        <strain evidence="4">ATCC 51144 / DSM 44229 / JCM 9112 / NBRC 15066 / NRRL 15764</strain>
    </source>
</reference>
<sequence>MLSRFWSTYWKTPHMDAPTAALIGASVGVIGTLAGALINPHTAARHARNMKIIDLRKDAYLECMKVLQKVPPLIRPHEMRTLAREIEAVPVAQMRLFADDVTAEWLGELADILNRAADRIEELGKKSASDCMDDKQIKLLISEWEEGITRFLRAARSDLGIETFSPERTPKSGRTRDTLRANW</sequence>
<dbReference type="Proteomes" id="UP000006281">
    <property type="component" value="Chromosome"/>
</dbReference>
<feature type="region of interest" description="Disordered" evidence="1">
    <location>
        <begin position="163"/>
        <end position="183"/>
    </location>
</feature>
<feature type="transmembrane region" description="Helical" evidence="2">
    <location>
        <begin position="20"/>
        <end position="38"/>
    </location>
</feature>
<accession>K3W486</accession>
<evidence type="ECO:0000256" key="1">
    <source>
        <dbReference type="SAM" id="MobiDB-lite"/>
    </source>
</evidence>
<dbReference type="AlphaFoldDB" id="K3W486"/>
<proteinExistence type="predicted"/>
<dbReference type="HOGENOM" id="CLU_1474175_0_0_11"/>
<keyword evidence="2" id="KW-0472">Membrane</keyword>
<evidence type="ECO:0000256" key="2">
    <source>
        <dbReference type="SAM" id="Phobius"/>
    </source>
</evidence>
<keyword evidence="2" id="KW-0812">Transmembrane</keyword>
<evidence type="ECO:0000313" key="4">
    <source>
        <dbReference type="Proteomes" id="UP000006281"/>
    </source>
</evidence>